<dbReference type="EMBL" id="PGGS01000260">
    <property type="protein sequence ID" value="PNH06074.1"/>
    <property type="molecule type" value="Genomic_DNA"/>
</dbReference>
<dbReference type="GO" id="GO:0046872">
    <property type="term" value="F:metal ion binding"/>
    <property type="evidence" value="ECO:0007669"/>
    <property type="project" value="UniProtKB-KW"/>
</dbReference>
<proteinExistence type="predicted"/>
<evidence type="ECO:0000256" key="2">
    <source>
        <dbReference type="ARBA" id="ARBA00022617"/>
    </source>
</evidence>
<keyword evidence="10" id="KW-1185">Reference proteome</keyword>
<organism evidence="9 10">
    <name type="scientific">Tetrabaena socialis</name>
    <dbReference type="NCBI Taxonomy" id="47790"/>
    <lineage>
        <taxon>Eukaryota</taxon>
        <taxon>Viridiplantae</taxon>
        <taxon>Chlorophyta</taxon>
        <taxon>core chlorophytes</taxon>
        <taxon>Chlorophyceae</taxon>
        <taxon>CS clade</taxon>
        <taxon>Chlamydomonadales</taxon>
        <taxon>Tetrabaenaceae</taxon>
        <taxon>Tetrabaena</taxon>
    </lineage>
</organism>
<keyword evidence="3 8" id="KW-0812">Transmembrane</keyword>
<dbReference type="SUPFAM" id="SSF81343">
    <property type="entry name" value="Fumarate reductase respiratory complex transmembrane subunits"/>
    <property type="match status" value="1"/>
</dbReference>
<evidence type="ECO:0000313" key="9">
    <source>
        <dbReference type="EMBL" id="PNH06074.1"/>
    </source>
</evidence>
<dbReference type="Proteomes" id="UP000236333">
    <property type="component" value="Unassembled WGS sequence"/>
</dbReference>
<dbReference type="InterPro" id="IPR034804">
    <property type="entry name" value="SQR/QFR_C/D"/>
</dbReference>
<accession>A0A2J8A0N5</accession>
<dbReference type="InterPro" id="IPR014314">
    <property type="entry name" value="Succ_DH_cytb556"/>
</dbReference>
<dbReference type="OrthoDB" id="588261at2759"/>
<dbReference type="GO" id="GO:0009055">
    <property type="term" value="F:electron transfer activity"/>
    <property type="evidence" value="ECO:0007669"/>
    <property type="project" value="InterPro"/>
</dbReference>
<gene>
    <name evidence="9" type="ORF">TSOC_007599</name>
</gene>
<protein>
    <submittedName>
        <fullName evidence="9">Succinate dehydrogenase cytochrome b560 subunit, mitochondrial</fullName>
    </submittedName>
</protein>
<comment type="caution">
    <text evidence="9">The sequence shown here is derived from an EMBL/GenBank/DDBJ whole genome shotgun (WGS) entry which is preliminary data.</text>
</comment>
<evidence type="ECO:0000256" key="4">
    <source>
        <dbReference type="ARBA" id="ARBA00022723"/>
    </source>
</evidence>
<evidence type="ECO:0000256" key="1">
    <source>
        <dbReference type="ARBA" id="ARBA00004370"/>
    </source>
</evidence>
<keyword evidence="6" id="KW-0408">Iron</keyword>
<dbReference type="GO" id="GO:0006121">
    <property type="term" value="P:mitochondrial electron transport, succinate to ubiquinone"/>
    <property type="evidence" value="ECO:0007669"/>
    <property type="project" value="TreeGrafter"/>
</dbReference>
<feature type="transmembrane region" description="Helical" evidence="8">
    <location>
        <begin position="134"/>
        <end position="153"/>
    </location>
</feature>
<name>A0A2J8A0N5_9CHLO</name>
<dbReference type="InterPro" id="IPR000701">
    <property type="entry name" value="SuccDH_FuR_B_TM-su"/>
</dbReference>
<keyword evidence="4" id="KW-0479">Metal-binding</keyword>
<dbReference type="PANTHER" id="PTHR10978:SF5">
    <property type="entry name" value="SUCCINATE DEHYDROGENASE CYTOCHROME B560 SUBUNIT, MITOCHONDRIAL"/>
    <property type="match status" value="1"/>
</dbReference>
<dbReference type="Gene3D" id="1.20.1300.10">
    <property type="entry name" value="Fumarate reductase/succinate dehydrogenase, transmembrane subunit"/>
    <property type="match status" value="1"/>
</dbReference>
<reference evidence="9 10" key="1">
    <citation type="journal article" date="2017" name="Mol. Biol. Evol.">
        <title>The 4-celled Tetrabaena socialis nuclear genome reveals the essential components for genetic control of cell number at the origin of multicellularity in the volvocine lineage.</title>
        <authorList>
            <person name="Featherston J."/>
            <person name="Arakaki Y."/>
            <person name="Hanschen E.R."/>
            <person name="Ferris P.J."/>
            <person name="Michod R.E."/>
            <person name="Olson B.J.S.C."/>
            <person name="Nozaki H."/>
            <person name="Durand P.M."/>
        </authorList>
    </citation>
    <scope>NUCLEOTIDE SEQUENCE [LARGE SCALE GENOMIC DNA]</scope>
    <source>
        <strain evidence="9 10">NIES-571</strain>
    </source>
</reference>
<dbReference type="Pfam" id="PF01127">
    <property type="entry name" value="Sdh_cyt"/>
    <property type="match status" value="1"/>
</dbReference>
<dbReference type="GO" id="GO:0006099">
    <property type="term" value="P:tricarboxylic acid cycle"/>
    <property type="evidence" value="ECO:0007669"/>
    <property type="project" value="InterPro"/>
</dbReference>
<keyword evidence="5 8" id="KW-1133">Transmembrane helix</keyword>
<dbReference type="AlphaFoldDB" id="A0A2J8A0N5"/>
<keyword evidence="7 8" id="KW-0472">Membrane</keyword>
<evidence type="ECO:0000256" key="3">
    <source>
        <dbReference type="ARBA" id="ARBA00022692"/>
    </source>
</evidence>
<evidence type="ECO:0000256" key="8">
    <source>
        <dbReference type="SAM" id="Phobius"/>
    </source>
</evidence>
<comment type="subcellular location">
    <subcellularLocation>
        <location evidence="1">Membrane</location>
    </subcellularLocation>
</comment>
<dbReference type="CDD" id="cd03499">
    <property type="entry name" value="SQR_TypeC_SdhC"/>
    <property type="match status" value="1"/>
</dbReference>
<sequence length="202" mass="21635">MQSSKQAMGLLRSPATVEMVQQLVASTSFGAQQFRHLGGDKVPEFWGKPSAYTEGTTFLGTPKNHLDLVKKRPLSPDVVEIDSKSLHYKMPWGALSSITNRATGVAMSVGFAGAGYLALTGSLQGVVAGVADNFLLAFPLKFLVSYTIVYHWLGGMRHIVWDVSKIGNQADRTSLLELPKVEISSKALFGAAAAISVVLALL</sequence>
<evidence type="ECO:0000256" key="5">
    <source>
        <dbReference type="ARBA" id="ARBA00022989"/>
    </source>
</evidence>
<evidence type="ECO:0000256" key="6">
    <source>
        <dbReference type="ARBA" id="ARBA00023004"/>
    </source>
</evidence>
<evidence type="ECO:0000256" key="7">
    <source>
        <dbReference type="ARBA" id="ARBA00023136"/>
    </source>
</evidence>
<dbReference type="PANTHER" id="PTHR10978">
    <property type="entry name" value="SUCCINATE DEHYDROGENASE CYTOCHROME B560 SUBUNIT"/>
    <property type="match status" value="1"/>
</dbReference>
<evidence type="ECO:0000313" key="10">
    <source>
        <dbReference type="Proteomes" id="UP000236333"/>
    </source>
</evidence>
<dbReference type="GO" id="GO:0005739">
    <property type="term" value="C:mitochondrion"/>
    <property type="evidence" value="ECO:0007669"/>
    <property type="project" value="GOC"/>
</dbReference>
<keyword evidence="2" id="KW-0349">Heme</keyword>
<dbReference type="GO" id="GO:0016020">
    <property type="term" value="C:membrane"/>
    <property type="evidence" value="ECO:0007669"/>
    <property type="project" value="UniProtKB-SubCell"/>
</dbReference>